<dbReference type="KEGG" id="dpx:DAPPUDRAFT_274679"/>
<dbReference type="PANTHER" id="PTHR15288:SF0">
    <property type="entry name" value="UDENN DOMAIN-CONTAINING PROTEIN"/>
    <property type="match status" value="1"/>
</dbReference>
<dbReference type="Pfam" id="PF03455">
    <property type="entry name" value="dDENN"/>
    <property type="match status" value="1"/>
</dbReference>
<dbReference type="SMART" id="SM00799">
    <property type="entry name" value="DENN"/>
    <property type="match status" value="1"/>
</dbReference>
<reference evidence="2 3" key="1">
    <citation type="journal article" date="2011" name="Science">
        <title>The ecoresponsive genome of Daphnia pulex.</title>
        <authorList>
            <person name="Colbourne J.K."/>
            <person name="Pfrender M.E."/>
            <person name="Gilbert D."/>
            <person name="Thomas W.K."/>
            <person name="Tucker A."/>
            <person name="Oakley T.H."/>
            <person name="Tokishita S."/>
            <person name="Aerts A."/>
            <person name="Arnold G.J."/>
            <person name="Basu M.K."/>
            <person name="Bauer D.J."/>
            <person name="Caceres C.E."/>
            <person name="Carmel L."/>
            <person name="Casola C."/>
            <person name="Choi J.H."/>
            <person name="Detter J.C."/>
            <person name="Dong Q."/>
            <person name="Dusheyko S."/>
            <person name="Eads B.D."/>
            <person name="Frohlich T."/>
            <person name="Geiler-Samerotte K.A."/>
            <person name="Gerlach D."/>
            <person name="Hatcher P."/>
            <person name="Jogdeo S."/>
            <person name="Krijgsveld J."/>
            <person name="Kriventseva E.V."/>
            <person name="Kultz D."/>
            <person name="Laforsch C."/>
            <person name="Lindquist E."/>
            <person name="Lopez J."/>
            <person name="Manak J.R."/>
            <person name="Muller J."/>
            <person name="Pangilinan J."/>
            <person name="Patwardhan R.P."/>
            <person name="Pitluck S."/>
            <person name="Pritham E.J."/>
            <person name="Rechtsteiner A."/>
            <person name="Rho M."/>
            <person name="Rogozin I.B."/>
            <person name="Sakarya O."/>
            <person name="Salamov A."/>
            <person name="Schaack S."/>
            <person name="Shapiro H."/>
            <person name="Shiga Y."/>
            <person name="Skalitzky C."/>
            <person name="Smith Z."/>
            <person name="Souvorov A."/>
            <person name="Sung W."/>
            <person name="Tang Z."/>
            <person name="Tsuchiya D."/>
            <person name="Tu H."/>
            <person name="Vos H."/>
            <person name="Wang M."/>
            <person name="Wolf Y.I."/>
            <person name="Yamagata H."/>
            <person name="Yamada T."/>
            <person name="Ye Y."/>
            <person name="Shaw J.R."/>
            <person name="Andrews J."/>
            <person name="Crease T.J."/>
            <person name="Tang H."/>
            <person name="Lucas S.M."/>
            <person name="Robertson H.M."/>
            <person name="Bork P."/>
            <person name="Koonin E.V."/>
            <person name="Zdobnov E.M."/>
            <person name="Grigoriev I.V."/>
            <person name="Lynch M."/>
            <person name="Boore J.L."/>
        </authorList>
    </citation>
    <scope>NUCLEOTIDE SEQUENCE [LARGE SCALE GENOMIC DNA]</scope>
</reference>
<protein>
    <recommendedName>
        <fullName evidence="1">UDENN domain-containing protein</fullName>
    </recommendedName>
</protein>
<dbReference type="EMBL" id="GL735081">
    <property type="protein sequence ID" value="EFX61079.1"/>
    <property type="molecule type" value="Genomic_DNA"/>
</dbReference>
<dbReference type="InterPro" id="IPR051942">
    <property type="entry name" value="DENN_domain_containing_2"/>
</dbReference>
<dbReference type="Proteomes" id="UP000000305">
    <property type="component" value="Unassembled WGS sequence"/>
</dbReference>
<dbReference type="InterPro" id="IPR005112">
    <property type="entry name" value="dDENN_dom"/>
</dbReference>
<dbReference type="STRING" id="6669.E9I4K1"/>
<dbReference type="PROSITE" id="PS50211">
    <property type="entry name" value="DENN"/>
    <property type="match status" value="1"/>
</dbReference>
<dbReference type="HOGENOM" id="CLU_008196_5_0_1"/>
<dbReference type="Gene3D" id="3.30.450.200">
    <property type="match status" value="1"/>
</dbReference>
<dbReference type="Gene3D" id="3.40.50.11500">
    <property type="match status" value="1"/>
</dbReference>
<sequence>MEHFCFPDSTHWPPPLQTAGEPYVIVLTDSKGDRMYGYCRRVVPEGAQSCIPITYCLLSRHRAAGFYNKLLNVMVPCHGASVSQRQALLDCLRKQPFPSPGGFVEFPPENLGNGNKVNQVQRLLDERLEDFDLKGLFERLNETVVLHVLGTVLLERKLIFVSQNLSALSLCIDAVQSMLYPFVWQHKIVPILPQSMKEISSAYTPFILGLLSKNVEDWNSIYPDQGMLVDLDSGEVLHSVGDESTILPRCSVRKLMSDWELIVNITQQAETAHNALYSESFLRMFVDLCGHYEQNIHCSDSGHKYFDRAVFTQSRNPSNSSVRDFLEWFTETAMFNFFIESRLRNDAVQTLFEQKILDHSMQIEICLPNAKLQANESPKTMQEDEGQLFVDQPSLPSAWPNWAS</sequence>
<feature type="non-terminal residue" evidence="2">
    <location>
        <position position="1"/>
    </location>
</feature>
<dbReference type="OMA" id="HNIANCT"/>
<dbReference type="Pfam" id="PF03456">
    <property type="entry name" value="uDENN"/>
    <property type="match status" value="1"/>
</dbReference>
<proteinExistence type="predicted"/>
<organism evidence="2 3">
    <name type="scientific">Daphnia pulex</name>
    <name type="common">Water flea</name>
    <dbReference type="NCBI Taxonomy" id="6669"/>
    <lineage>
        <taxon>Eukaryota</taxon>
        <taxon>Metazoa</taxon>
        <taxon>Ecdysozoa</taxon>
        <taxon>Arthropoda</taxon>
        <taxon>Crustacea</taxon>
        <taxon>Branchiopoda</taxon>
        <taxon>Diplostraca</taxon>
        <taxon>Cladocera</taxon>
        <taxon>Anomopoda</taxon>
        <taxon>Daphniidae</taxon>
        <taxon>Daphnia</taxon>
    </lineage>
</organism>
<dbReference type="InParanoid" id="E9I4K1"/>
<evidence type="ECO:0000313" key="2">
    <source>
        <dbReference type="EMBL" id="EFX61079.1"/>
    </source>
</evidence>
<dbReference type="AlphaFoldDB" id="E9I4K1"/>
<dbReference type="InterPro" id="IPR005113">
    <property type="entry name" value="uDENN_dom"/>
</dbReference>
<gene>
    <name evidence="2" type="ORF">DAPPUDRAFT_274679</name>
</gene>
<dbReference type="InterPro" id="IPR001194">
    <property type="entry name" value="cDENN_dom"/>
</dbReference>
<dbReference type="Pfam" id="PF02141">
    <property type="entry name" value="DENN"/>
    <property type="match status" value="1"/>
</dbReference>
<dbReference type="OrthoDB" id="6381591at2759"/>
<keyword evidence="3" id="KW-1185">Reference proteome</keyword>
<dbReference type="InterPro" id="IPR043153">
    <property type="entry name" value="DENN_C"/>
</dbReference>
<dbReference type="InterPro" id="IPR037516">
    <property type="entry name" value="Tripartite_DENN"/>
</dbReference>
<accession>E9I4K1</accession>
<dbReference type="PANTHER" id="PTHR15288">
    <property type="entry name" value="DENN DOMAIN-CONTAINING PROTEIN 2"/>
    <property type="match status" value="1"/>
</dbReference>
<dbReference type="SMART" id="SM00801">
    <property type="entry name" value="dDENN"/>
    <property type="match status" value="1"/>
</dbReference>
<evidence type="ECO:0000313" key="3">
    <source>
        <dbReference type="Proteomes" id="UP000000305"/>
    </source>
</evidence>
<name>E9I4K1_DAPPU</name>
<feature type="domain" description="UDENN" evidence="1">
    <location>
        <begin position="1"/>
        <end position="350"/>
    </location>
</feature>
<dbReference type="FunFam" id="3.40.50.11500:FF:000004">
    <property type="entry name" value="DENN domain-containing protein 2C isoform X1"/>
    <property type="match status" value="1"/>
</dbReference>
<dbReference type="PhylomeDB" id="E9I4K1"/>
<evidence type="ECO:0000259" key="1">
    <source>
        <dbReference type="PROSITE" id="PS50211"/>
    </source>
</evidence>